<reference evidence="1 2" key="1">
    <citation type="submission" date="2022-05" db="EMBL/GenBank/DDBJ databases">
        <authorList>
            <consortium name="Genoscope - CEA"/>
            <person name="William W."/>
        </authorList>
    </citation>
    <scope>NUCLEOTIDE SEQUENCE [LARGE SCALE GENOMIC DNA]</scope>
</reference>
<proteinExistence type="predicted"/>
<evidence type="ECO:0000313" key="1">
    <source>
        <dbReference type="EMBL" id="CAH3015470.1"/>
    </source>
</evidence>
<gene>
    <name evidence="1" type="ORF">PEVE_00017470</name>
</gene>
<dbReference type="EMBL" id="CALNXI010000024">
    <property type="protein sequence ID" value="CAH3015470.1"/>
    <property type="molecule type" value="Genomic_DNA"/>
</dbReference>
<accession>A0ABN8LIJ0</accession>
<evidence type="ECO:0000313" key="2">
    <source>
        <dbReference type="Proteomes" id="UP001159427"/>
    </source>
</evidence>
<organism evidence="1 2">
    <name type="scientific">Porites evermanni</name>
    <dbReference type="NCBI Taxonomy" id="104178"/>
    <lineage>
        <taxon>Eukaryota</taxon>
        <taxon>Metazoa</taxon>
        <taxon>Cnidaria</taxon>
        <taxon>Anthozoa</taxon>
        <taxon>Hexacorallia</taxon>
        <taxon>Scleractinia</taxon>
        <taxon>Fungiina</taxon>
        <taxon>Poritidae</taxon>
        <taxon>Porites</taxon>
    </lineage>
</organism>
<name>A0ABN8LIJ0_9CNID</name>
<sequence>MGDHITKTSSAAFYYLYNIRRIRKYLSKESYRIVFKILLLTFKAIHKLAPTYISELVSPKDTGGRYYLRSNNGKLL</sequence>
<protein>
    <submittedName>
        <fullName evidence="1">Uncharacterized protein</fullName>
    </submittedName>
</protein>
<comment type="caution">
    <text evidence="1">The sequence shown here is derived from an EMBL/GenBank/DDBJ whole genome shotgun (WGS) entry which is preliminary data.</text>
</comment>
<dbReference type="Proteomes" id="UP001159427">
    <property type="component" value="Unassembled WGS sequence"/>
</dbReference>
<feature type="non-terminal residue" evidence="1">
    <location>
        <position position="76"/>
    </location>
</feature>
<keyword evidence="2" id="KW-1185">Reference proteome</keyword>